<feature type="compositionally biased region" description="Polar residues" evidence="1">
    <location>
        <begin position="28"/>
        <end position="41"/>
    </location>
</feature>
<dbReference type="RefSeq" id="XP_028478808.1">
    <property type="nucleotide sequence ID" value="XM_028619836.1"/>
</dbReference>
<evidence type="ECO:0000313" key="2">
    <source>
        <dbReference type="EMBL" id="RSH86023.1"/>
    </source>
</evidence>
<dbReference type="AlphaFoldDB" id="A0A427Y4L9"/>
<evidence type="ECO:0000256" key="1">
    <source>
        <dbReference type="SAM" id="MobiDB-lite"/>
    </source>
</evidence>
<protein>
    <submittedName>
        <fullName evidence="2">Uncharacterized protein</fullName>
    </submittedName>
</protein>
<proteinExistence type="predicted"/>
<accession>A0A427Y4L9</accession>
<organism evidence="2 3">
    <name type="scientific">Apiotrichum porosum</name>
    <dbReference type="NCBI Taxonomy" id="105984"/>
    <lineage>
        <taxon>Eukaryota</taxon>
        <taxon>Fungi</taxon>
        <taxon>Dikarya</taxon>
        <taxon>Basidiomycota</taxon>
        <taxon>Agaricomycotina</taxon>
        <taxon>Tremellomycetes</taxon>
        <taxon>Trichosporonales</taxon>
        <taxon>Trichosporonaceae</taxon>
        <taxon>Apiotrichum</taxon>
    </lineage>
</organism>
<keyword evidence="3" id="KW-1185">Reference proteome</keyword>
<comment type="caution">
    <text evidence="2">The sequence shown here is derived from an EMBL/GenBank/DDBJ whole genome shotgun (WGS) entry which is preliminary data.</text>
</comment>
<dbReference type="Proteomes" id="UP000279236">
    <property type="component" value="Unassembled WGS sequence"/>
</dbReference>
<gene>
    <name evidence="2" type="ORF">EHS24_004222</name>
</gene>
<dbReference type="EMBL" id="RSCE01000002">
    <property type="protein sequence ID" value="RSH86023.1"/>
    <property type="molecule type" value="Genomic_DNA"/>
</dbReference>
<dbReference type="GeneID" id="39588765"/>
<name>A0A427Y4L9_9TREE</name>
<feature type="region of interest" description="Disordered" evidence="1">
    <location>
        <begin position="1"/>
        <end position="42"/>
    </location>
</feature>
<evidence type="ECO:0000313" key="3">
    <source>
        <dbReference type="Proteomes" id="UP000279236"/>
    </source>
</evidence>
<reference evidence="2 3" key="1">
    <citation type="submission" date="2018-11" db="EMBL/GenBank/DDBJ databases">
        <title>Genome sequence of Apiotrichum porosum DSM 27194.</title>
        <authorList>
            <person name="Aliyu H."/>
            <person name="Gorte O."/>
            <person name="Ochsenreither K."/>
        </authorList>
    </citation>
    <scope>NUCLEOTIDE SEQUENCE [LARGE SCALE GENOMIC DNA]</scope>
    <source>
        <strain evidence="2 3">DSM 27194</strain>
    </source>
</reference>
<sequence length="124" mass="13639">MSQRNTRTQRDAAHASYHAPNIPVNPIHTETSKFPSFTNTKRPADPAAAAAVAKAKAAAGISAVRNGNCRTDGHYLPKRTFWQRFQYGVILPLCMMPGSIDAPAMPQGRPMETCMRCGREVQRN</sequence>